<protein>
    <submittedName>
        <fullName evidence="2">Host specificity protein J</fullName>
    </submittedName>
</protein>
<name>A0A376UE42_ECOLX</name>
<gene>
    <name evidence="2" type="ORF">NCTC8622_06913</name>
</gene>
<dbReference type="Pfam" id="PF13550">
    <property type="entry name" value="Phage-tail_3"/>
    <property type="match status" value="1"/>
</dbReference>
<dbReference type="InterPro" id="IPR032876">
    <property type="entry name" value="J_dom"/>
</dbReference>
<proteinExistence type="predicted"/>
<dbReference type="PANTHER" id="PTHR36251">
    <property type="entry name" value="FELS-1 PROPHAGE HOST SPECIFICITY PROTEIN-RELATED"/>
    <property type="match status" value="1"/>
</dbReference>
<evidence type="ECO:0000313" key="2">
    <source>
        <dbReference type="EMBL" id="STI87736.1"/>
    </source>
</evidence>
<feature type="domain" description="Tip attachment protein J" evidence="1">
    <location>
        <begin position="2"/>
        <end position="103"/>
    </location>
</feature>
<reference evidence="2 3" key="1">
    <citation type="submission" date="2018-06" db="EMBL/GenBank/DDBJ databases">
        <authorList>
            <consortium name="Pathogen Informatics"/>
            <person name="Doyle S."/>
        </authorList>
    </citation>
    <scope>NUCLEOTIDE SEQUENCE [LARGE SCALE GENOMIC DNA]</scope>
    <source>
        <strain evidence="2 3">NCTC8622</strain>
    </source>
</reference>
<dbReference type="PANTHER" id="PTHR36251:SF2">
    <property type="entry name" value="GIFSY-2 PROPHAGE HOST SPECIFICITY PROTEIN J, PHAGE LAMBDA"/>
    <property type="match status" value="1"/>
</dbReference>
<sequence>MPVWNGQTLTFVQDRPSDKVWTYNRSNVVMPDDGAPFRYSFSALKDRHNAVEVNWIDPDNGWETATELVRTRRPLPVTVVTSRRWMPLAVPAGGRHTRAGLWLIKQNCWNADRGLQRGCRRASPCAGRCH</sequence>
<evidence type="ECO:0000259" key="1">
    <source>
        <dbReference type="Pfam" id="PF13550"/>
    </source>
</evidence>
<evidence type="ECO:0000313" key="3">
    <source>
        <dbReference type="Proteomes" id="UP000254079"/>
    </source>
</evidence>
<dbReference type="Proteomes" id="UP000254079">
    <property type="component" value="Unassembled WGS sequence"/>
</dbReference>
<accession>A0A376UE42</accession>
<dbReference type="EMBL" id="UGCP01000002">
    <property type="protein sequence ID" value="STI87736.1"/>
    <property type="molecule type" value="Genomic_DNA"/>
</dbReference>
<dbReference type="InterPro" id="IPR053171">
    <property type="entry name" value="Viral_Tip_Attach_Protein"/>
</dbReference>
<dbReference type="AlphaFoldDB" id="A0A376UE42"/>
<organism evidence="2 3">
    <name type="scientific">Escherichia coli</name>
    <dbReference type="NCBI Taxonomy" id="562"/>
    <lineage>
        <taxon>Bacteria</taxon>
        <taxon>Pseudomonadati</taxon>
        <taxon>Pseudomonadota</taxon>
        <taxon>Gammaproteobacteria</taxon>
        <taxon>Enterobacterales</taxon>
        <taxon>Enterobacteriaceae</taxon>
        <taxon>Escherichia</taxon>
    </lineage>
</organism>